<feature type="compositionally biased region" description="Polar residues" evidence="2">
    <location>
        <begin position="285"/>
        <end position="303"/>
    </location>
</feature>
<reference evidence="4 5" key="1">
    <citation type="submission" date="2021-06" db="EMBL/GenBank/DDBJ databases">
        <authorList>
            <person name="Palmer J.M."/>
        </authorList>
    </citation>
    <scope>NUCLEOTIDE SEQUENCE [LARGE SCALE GENOMIC DNA]</scope>
    <source>
        <strain evidence="5">if_2019</strain>
        <tissue evidence="4">Muscle</tissue>
    </source>
</reference>
<evidence type="ECO:0000256" key="2">
    <source>
        <dbReference type="SAM" id="MobiDB-lite"/>
    </source>
</evidence>
<name>A0ABV0UAF1_9TELE</name>
<dbReference type="InterPro" id="IPR048839">
    <property type="entry name" value="SPATA2_PUB-like"/>
</dbReference>
<feature type="region of interest" description="Disordered" evidence="2">
    <location>
        <begin position="344"/>
        <end position="368"/>
    </location>
</feature>
<organism evidence="4 5">
    <name type="scientific">Ilyodon furcidens</name>
    <name type="common">goldbreast splitfin</name>
    <dbReference type="NCBI Taxonomy" id="33524"/>
    <lineage>
        <taxon>Eukaryota</taxon>
        <taxon>Metazoa</taxon>
        <taxon>Chordata</taxon>
        <taxon>Craniata</taxon>
        <taxon>Vertebrata</taxon>
        <taxon>Euteleostomi</taxon>
        <taxon>Actinopterygii</taxon>
        <taxon>Neopterygii</taxon>
        <taxon>Teleostei</taxon>
        <taxon>Neoteleostei</taxon>
        <taxon>Acanthomorphata</taxon>
        <taxon>Ovalentaria</taxon>
        <taxon>Atherinomorphae</taxon>
        <taxon>Cyprinodontiformes</taxon>
        <taxon>Goodeidae</taxon>
        <taxon>Ilyodon</taxon>
    </lineage>
</organism>
<dbReference type="PANTHER" id="PTHR15326:SF7">
    <property type="entry name" value="SPERMATOGENESIS-ASSOCIATED PROTEIN 2-LIKE PROTEIN"/>
    <property type="match status" value="1"/>
</dbReference>
<proteinExistence type="inferred from homology"/>
<sequence length="368" mass="40624">MPLVMRGTPVIIPSAPCWEITEACDNVYLISEEGGRPSSSSPGSRNCSRKCSFLFLFYHQTSEKGPFAEMSALRQRATDLVRCYDQVLEQQIMGRGSCLACKDGKLWMKVEGLLKDSDPREMHCLGLDPLRVMEESLEAAAVSASSAAAYSRRSKARPGLQGLAKAFEVLEQAALNLYLGPWRGEYKVIKMYSGTFTHYITPVLSMPQTEKLFGLLGYRPSPSRPEELCLRSPKVEAASLEDLLRLCCGFLVARCECLLLLSALGKHGGDARWELSVVRGRQRGHSLQSRDGNSSDSLKNTIQPEDHGNSGGAAEIHSSDAAEDWRLGWRFTFLLDLHPPSKEAYKSDPVKPVLSGGMGQKYCEKPVD</sequence>
<keyword evidence="5" id="KW-1185">Reference proteome</keyword>
<evidence type="ECO:0000259" key="3">
    <source>
        <dbReference type="Pfam" id="PF21388"/>
    </source>
</evidence>
<dbReference type="Gene3D" id="1.20.58.2190">
    <property type="match status" value="1"/>
</dbReference>
<evidence type="ECO:0000313" key="4">
    <source>
        <dbReference type="EMBL" id="MEQ2242026.1"/>
    </source>
</evidence>
<feature type="region of interest" description="Disordered" evidence="2">
    <location>
        <begin position="284"/>
        <end position="316"/>
    </location>
</feature>
<dbReference type="SUPFAM" id="SSF143503">
    <property type="entry name" value="PUG domain-like"/>
    <property type="match status" value="1"/>
</dbReference>
<dbReference type="InterPro" id="IPR036339">
    <property type="entry name" value="PUB-like_dom_sf"/>
</dbReference>
<protein>
    <recommendedName>
        <fullName evidence="3">Spermatogenesis-associated protein 2 PUB-like domain-containing protein</fullName>
    </recommendedName>
</protein>
<accession>A0ABV0UAF1</accession>
<gene>
    <name evidence="4" type="ORF">ILYODFUR_031546</name>
</gene>
<comment type="similarity">
    <text evidence="1">Belongs to the SPATA2 family.</text>
</comment>
<comment type="caution">
    <text evidence="4">The sequence shown here is derived from an EMBL/GenBank/DDBJ whole genome shotgun (WGS) entry which is preliminary data.</text>
</comment>
<dbReference type="EMBL" id="JAHRIQ010062842">
    <property type="protein sequence ID" value="MEQ2242026.1"/>
    <property type="molecule type" value="Genomic_DNA"/>
</dbReference>
<feature type="domain" description="Spermatogenesis-associated protein 2 PUB-like" evidence="3">
    <location>
        <begin position="152"/>
        <end position="283"/>
    </location>
</feature>
<dbReference type="PANTHER" id="PTHR15326">
    <property type="entry name" value="SPERMATOGENESIS-ASSOCIATED PROTEIN 2/TAMOZHENNIC"/>
    <property type="match status" value="1"/>
</dbReference>
<evidence type="ECO:0000313" key="5">
    <source>
        <dbReference type="Proteomes" id="UP001482620"/>
    </source>
</evidence>
<dbReference type="Proteomes" id="UP001482620">
    <property type="component" value="Unassembled WGS sequence"/>
</dbReference>
<evidence type="ECO:0000256" key="1">
    <source>
        <dbReference type="ARBA" id="ARBA00038142"/>
    </source>
</evidence>
<dbReference type="Pfam" id="PF21388">
    <property type="entry name" value="SPATA2_PUB-like"/>
    <property type="match status" value="1"/>
</dbReference>